<name>A0ABP8QJL8_9GAMM</name>
<feature type="chain" id="PRO_5046139685" evidence="1">
    <location>
        <begin position="29"/>
        <end position="158"/>
    </location>
</feature>
<keyword evidence="3" id="KW-1185">Reference proteome</keyword>
<evidence type="ECO:0000256" key="1">
    <source>
        <dbReference type="SAM" id="SignalP"/>
    </source>
</evidence>
<evidence type="ECO:0000313" key="3">
    <source>
        <dbReference type="Proteomes" id="UP001501321"/>
    </source>
</evidence>
<gene>
    <name evidence="2" type="ORF">GCM10023095_26380</name>
</gene>
<reference evidence="3" key="1">
    <citation type="journal article" date="2019" name="Int. J. Syst. Evol. Microbiol.">
        <title>The Global Catalogue of Microorganisms (GCM) 10K type strain sequencing project: providing services to taxonomists for standard genome sequencing and annotation.</title>
        <authorList>
            <consortium name="The Broad Institute Genomics Platform"/>
            <consortium name="The Broad Institute Genome Sequencing Center for Infectious Disease"/>
            <person name="Wu L."/>
            <person name="Ma J."/>
        </authorList>
    </citation>
    <scope>NUCLEOTIDE SEQUENCE [LARGE SCALE GENOMIC DNA]</scope>
    <source>
        <strain evidence="3">JCM 32226</strain>
    </source>
</reference>
<feature type="signal peptide" evidence="1">
    <location>
        <begin position="1"/>
        <end position="28"/>
    </location>
</feature>
<protein>
    <submittedName>
        <fullName evidence="2">Pullulanase</fullName>
    </submittedName>
</protein>
<sequence>MFKKFLTSMFAVGALVLAGCASNGDAGAAGDSASASGNGGADVFGKPLYLRGEMNDWAAKPEYLIQKVEDGVYMAKGELKVDYAPYKFKFADVAWTPGTNFGYVEAPGVFTIGGDPVVVTPNSKFEEVKVTPDADGMFEFYLDVRGEKPVVYVKPAAK</sequence>
<organism evidence="2 3">
    <name type="scientific">Pseudaeromonas paramecii</name>
    <dbReference type="NCBI Taxonomy" id="2138166"/>
    <lineage>
        <taxon>Bacteria</taxon>
        <taxon>Pseudomonadati</taxon>
        <taxon>Pseudomonadota</taxon>
        <taxon>Gammaproteobacteria</taxon>
        <taxon>Aeromonadales</taxon>
        <taxon>Aeromonadaceae</taxon>
        <taxon>Pseudaeromonas</taxon>
    </lineage>
</organism>
<comment type="caution">
    <text evidence="2">The sequence shown here is derived from an EMBL/GenBank/DDBJ whole genome shotgun (WGS) entry which is preliminary data.</text>
</comment>
<dbReference type="RefSeq" id="WP_345013893.1">
    <property type="nucleotide sequence ID" value="NZ_BAABFC010000019.1"/>
</dbReference>
<proteinExistence type="predicted"/>
<keyword evidence="1" id="KW-0732">Signal</keyword>
<dbReference type="Proteomes" id="UP001501321">
    <property type="component" value="Unassembled WGS sequence"/>
</dbReference>
<dbReference type="EMBL" id="BAABFC010000019">
    <property type="protein sequence ID" value="GAA4502150.1"/>
    <property type="molecule type" value="Genomic_DNA"/>
</dbReference>
<evidence type="ECO:0000313" key="2">
    <source>
        <dbReference type="EMBL" id="GAA4502150.1"/>
    </source>
</evidence>
<accession>A0ABP8QJL8</accession>
<dbReference type="PROSITE" id="PS51257">
    <property type="entry name" value="PROKAR_LIPOPROTEIN"/>
    <property type="match status" value="1"/>
</dbReference>